<dbReference type="SMART" id="SM00733">
    <property type="entry name" value="Mterf"/>
    <property type="match status" value="5"/>
</dbReference>
<dbReference type="Proteomes" id="UP000583929">
    <property type="component" value="Unassembled WGS sequence"/>
</dbReference>
<dbReference type="FunFam" id="1.25.70.10:FF:000001">
    <property type="entry name" value="Mitochondrial transcription termination factor-like"/>
    <property type="match status" value="1"/>
</dbReference>
<keyword evidence="2" id="KW-0806">Transcription termination</keyword>
<dbReference type="Proteomes" id="UP000525078">
    <property type="component" value="Unassembled WGS sequence"/>
</dbReference>
<evidence type="ECO:0000256" key="2">
    <source>
        <dbReference type="ARBA" id="ARBA00022472"/>
    </source>
</evidence>
<keyword evidence="3" id="KW-0809">Transit peptide</keyword>
<evidence type="ECO:0000256" key="3">
    <source>
        <dbReference type="ARBA" id="ARBA00022946"/>
    </source>
</evidence>
<keyword evidence="7" id="KW-1185">Reference proteome</keyword>
<evidence type="ECO:0000313" key="4">
    <source>
        <dbReference type="EMBL" id="KAF4367369.1"/>
    </source>
</evidence>
<name>A0A7J6FBV4_CANSA</name>
<evidence type="ECO:0000313" key="5">
    <source>
        <dbReference type="EMBL" id="KAF4397008.1"/>
    </source>
</evidence>
<dbReference type="InterPro" id="IPR003690">
    <property type="entry name" value="MTERF"/>
</dbReference>
<gene>
    <name evidence="4" type="ORF">F8388_025787</name>
    <name evidence="5" type="ORF">G4B88_008854</name>
</gene>
<dbReference type="OrthoDB" id="637682at2759"/>
<dbReference type="InterPro" id="IPR038538">
    <property type="entry name" value="MTERF_sf"/>
</dbReference>
<dbReference type="GO" id="GO:0006353">
    <property type="term" value="P:DNA-templated transcription termination"/>
    <property type="evidence" value="ECO:0007669"/>
    <property type="project" value="UniProtKB-KW"/>
</dbReference>
<dbReference type="Gene3D" id="1.25.70.10">
    <property type="entry name" value="Transcription termination factor 3, mitochondrial"/>
    <property type="match status" value="2"/>
</dbReference>
<dbReference type="EMBL" id="JAATIP010000143">
    <property type="protein sequence ID" value="KAF4367369.1"/>
    <property type="molecule type" value="Genomic_DNA"/>
</dbReference>
<proteinExistence type="inferred from homology"/>
<reference evidence="6 7" key="1">
    <citation type="journal article" date="2020" name="bioRxiv">
        <title>Sequence and annotation of 42 cannabis genomes reveals extensive copy number variation in cannabinoid synthesis and pathogen resistance genes.</title>
        <authorList>
            <person name="Mckernan K.J."/>
            <person name="Helbert Y."/>
            <person name="Kane L.T."/>
            <person name="Ebling H."/>
            <person name="Zhang L."/>
            <person name="Liu B."/>
            <person name="Eaton Z."/>
            <person name="Mclaughlin S."/>
            <person name="Kingan S."/>
            <person name="Baybayan P."/>
            <person name="Concepcion G."/>
            <person name="Jordan M."/>
            <person name="Riva A."/>
            <person name="Barbazuk W."/>
            <person name="Harkins T."/>
        </authorList>
    </citation>
    <scope>NUCLEOTIDE SEQUENCE [LARGE SCALE GENOMIC DNA]</scope>
    <source>
        <strain evidence="6 7">cv. Jamaican Lion 4</strain>
        <strain evidence="5">Father</strain>
        <strain evidence="4">Mother</strain>
        <tissue evidence="4">Leaf</tissue>
    </source>
</reference>
<comment type="similarity">
    <text evidence="1">Belongs to the mTERF family.</text>
</comment>
<evidence type="ECO:0000313" key="6">
    <source>
        <dbReference type="Proteomes" id="UP000525078"/>
    </source>
</evidence>
<dbReference type="PANTHER" id="PTHR13068">
    <property type="entry name" value="CGI-12 PROTEIN-RELATED"/>
    <property type="match status" value="1"/>
</dbReference>
<dbReference type="EMBL" id="JAATIQ010000034">
    <property type="protein sequence ID" value="KAF4397008.1"/>
    <property type="molecule type" value="Genomic_DNA"/>
</dbReference>
<organism evidence="4 6">
    <name type="scientific">Cannabis sativa</name>
    <name type="common">Hemp</name>
    <name type="synonym">Marijuana</name>
    <dbReference type="NCBI Taxonomy" id="3483"/>
    <lineage>
        <taxon>Eukaryota</taxon>
        <taxon>Viridiplantae</taxon>
        <taxon>Streptophyta</taxon>
        <taxon>Embryophyta</taxon>
        <taxon>Tracheophyta</taxon>
        <taxon>Spermatophyta</taxon>
        <taxon>Magnoliopsida</taxon>
        <taxon>eudicotyledons</taxon>
        <taxon>Gunneridae</taxon>
        <taxon>Pentapetalae</taxon>
        <taxon>rosids</taxon>
        <taxon>fabids</taxon>
        <taxon>Rosales</taxon>
        <taxon>Cannabaceae</taxon>
        <taxon>Cannabis</taxon>
    </lineage>
</organism>
<accession>A0A7J6FBV4</accession>
<dbReference type="AlphaFoldDB" id="A0A7J6FBV4"/>
<dbReference type="GO" id="GO:0003676">
    <property type="term" value="F:nucleic acid binding"/>
    <property type="evidence" value="ECO:0007669"/>
    <property type="project" value="InterPro"/>
</dbReference>
<dbReference type="Pfam" id="PF02536">
    <property type="entry name" value="mTERF"/>
    <property type="match status" value="2"/>
</dbReference>
<dbReference type="PANTHER" id="PTHR13068:SF173">
    <property type="entry name" value="EMB|CAB62602.1"/>
    <property type="match status" value="1"/>
</dbReference>
<evidence type="ECO:0000313" key="7">
    <source>
        <dbReference type="Proteomes" id="UP000583929"/>
    </source>
</evidence>
<keyword evidence="2" id="KW-0804">Transcription</keyword>
<comment type="caution">
    <text evidence="4">The sequence shown here is derived from an EMBL/GenBank/DDBJ whole genome shotgun (WGS) entry which is preliminary data.</text>
</comment>
<sequence length="392" mass="44367">MVAHVTCSRLISSSLFNLEHFTPNNPTRSILCHFFSSKISPPTIQNSNLSLVNCLIHTFKLTKAQAFAISVPFSSLKSPHKLQSAHKLLLEHGLSEKHIQSLILSSPKILFSDVDKVLRPKLQALGKLGMDGYDLGKFISKNPTVLARSLEKKLVPSIEILKDILGNDAKGKDFMRILRSRWILWADPQRLLANRAFLESCGVVGPQLVSLLKKEPRVCLMQETELRELVCRVLDMGVSLGSTMFPHALHAAGGLSKQTLEKRFELLGNLGFSKEESLEMFRRAPHLLRTSNKKLEFGVDFFLNTAKFNKLRLIRSPALLMFSMEGRVIPRYKVLEVLKMKKLFKNGPSFHTMLVCSEAKFLEKFVLKFKDDADELMAAFRDHNKSELNSHE</sequence>
<protein>
    <submittedName>
        <fullName evidence="4">Uncharacterized protein</fullName>
    </submittedName>
</protein>
<evidence type="ECO:0000256" key="1">
    <source>
        <dbReference type="ARBA" id="ARBA00007692"/>
    </source>
</evidence>
<keyword evidence="2" id="KW-0805">Transcription regulation</keyword>